<evidence type="ECO:0000256" key="6">
    <source>
        <dbReference type="RuleBase" id="RU000661"/>
    </source>
</evidence>
<dbReference type="Gene3D" id="3.90.1030.10">
    <property type="entry name" value="Ribosomal protein L17"/>
    <property type="match status" value="1"/>
</dbReference>
<dbReference type="Pfam" id="PF01196">
    <property type="entry name" value="Ribosomal_L17"/>
    <property type="match status" value="1"/>
</dbReference>
<feature type="compositionally biased region" description="Basic residues" evidence="7">
    <location>
        <begin position="159"/>
        <end position="169"/>
    </location>
</feature>
<evidence type="ECO:0000256" key="5">
    <source>
        <dbReference type="RuleBase" id="RU000660"/>
    </source>
</evidence>
<reference evidence="8 9" key="1">
    <citation type="submission" date="2017-01" db="EMBL/GenBank/DDBJ databases">
        <title>First insights into the biology of 'candidatus Vampirococcus archaeovorus'.</title>
        <authorList>
            <person name="Kizina J."/>
            <person name="Jordan S."/>
            <person name="Stueber K."/>
            <person name="Reinhardt R."/>
            <person name="Harder J."/>
        </authorList>
    </citation>
    <scope>NUCLEOTIDE SEQUENCE [LARGE SCALE GENOMIC DNA]</scope>
    <source>
        <strain evidence="8 9">LiM</strain>
    </source>
</reference>
<dbReference type="KEGG" id="vai:BU251_03230"/>
<proteinExistence type="inferred from homology"/>
<dbReference type="Proteomes" id="UP000287243">
    <property type="component" value="Chromosome"/>
</dbReference>
<dbReference type="InterPro" id="IPR036373">
    <property type="entry name" value="Ribosomal_bL17_sf"/>
</dbReference>
<evidence type="ECO:0000256" key="2">
    <source>
        <dbReference type="ARBA" id="ARBA00022980"/>
    </source>
</evidence>
<dbReference type="PANTHER" id="PTHR14413:SF16">
    <property type="entry name" value="LARGE RIBOSOMAL SUBUNIT PROTEIN BL17M"/>
    <property type="match status" value="1"/>
</dbReference>
<name>A0A410P493_VELA1</name>
<evidence type="ECO:0000256" key="1">
    <source>
        <dbReference type="ARBA" id="ARBA00008777"/>
    </source>
</evidence>
<dbReference type="GO" id="GO:0003735">
    <property type="term" value="F:structural constituent of ribosome"/>
    <property type="evidence" value="ECO:0007669"/>
    <property type="project" value="InterPro"/>
</dbReference>
<dbReference type="RefSeq" id="WP_128699454.1">
    <property type="nucleotide sequence ID" value="NZ_CP019384.1"/>
</dbReference>
<sequence>MRHRIKTQNLSRFSSYYKATLNSLAQAVVKNQRIITTKLKAKLAKKLVDRLVTWGKQADSLAARRRAFRVLCDHALVQRLFSDIAPMFRERNGGYTRIIPYKRRRGDNAEIVILELTMIKEKQKTLKHKTVPATAEKPKAEKPLETQAHVEPAPPEKEKHKHEAKKPLKKPLGGLGKIFKSERDSL</sequence>
<evidence type="ECO:0000256" key="7">
    <source>
        <dbReference type="SAM" id="MobiDB-lite"/>
    </source>
</evidence>
<comment type="similarity">
    <text evidence="1 5">Belongs to the bacterial ribosomal protein bL17 family.</text>
</comment>
<evidence type="ECO:0000256" key="4">
    <source>
        <dbReference type="ARBA" id="ARBA00035494"/>
    </source>
</evidence>
<dbReference type="GO" id="GO:0022625">
    <property type="term" value="C:cytosolic large ribosomal subunit"/>
    <property type="evidence" value="ECO:0007669"/>
    <property type="project" value="TreeGrafter"/>
</dbReference>
<dbReference type="InterPro" id="IPR047859">
    <property type="entry name" value="Ribosomal_bL17_CS"/>
</dbReference>
<dbReference type="InterPro" id="IPR000456">
    <property type="entry name" value="Ribosomal_bL17"/>
</dbReference>
<evidence type="ECO:0000313" key="9">
    <source>
        <dbReference type="Proteomes" id="UP000287243"/>
    </source>
</evidence>
<dbReference type="EMBL" id="CP019384">
    <property type="protein sequence ID" value="QAT16814.1"/>
    <property type="molecule type" value="Genomic_DNA"/>
</dbReference>
<accession>A0A410P493</accession>
<gene>
    <name evidence="8" type="ORF">BU251_03230</name>
</gene>
<organism evidence="8 9">
    <name type="scientific">Velamenicoccus archaeovorus</name>
    <dbReference type="NCBI Taxonomy" id="1930593"/>
    <lineage>
        <taxon>Bacteria</taxon>
        <taxon>Pseudomonadati</taxon>
        <taxon>Candidatus Omnitrophota</taxon>
        <taxon>Candidatus Velamenicoccus</taxon>
    </lineage>
</organism>
<feature type="region of interest" description="Disordered" evidence="7">
    <location>
        <begin position="125"/>
        <end position="186"/>
    </location>
</feature>
<dbReference type="PANTHER" id="PTHR14413">
    <property type="entry name" value="RIBOSOMAL PROTEIN L17"/>
    <property type="match status" value="1"/>
</dbReference>
<dbReference type="PROSITE" id="PS01167">
    <property type="entry name" value="RIBOSOMAL_L17"/>
    <property type="match status" value="1"/>
</dbReference>
<dbReference type="AlphaFoldDB" id="A0A410P493"/>
<keyword evidence="9" id="KW-1185">Reference proteome</keyword>
<keyword evidence="3 5" id="KW-0687">Ribonucleoprotein</keyword>
<protein>
    <recommendedName>
        <fullName evidence="4 6">50S ribosomal protein L17</fullName>
    </recommendedName>
</protein>
<dbReference type="SUPFAM" id="SSF64263">
    <property type="entry name" value="Prokaryotic ribosomal protein L17"/>
    <property type="match status" value="1"/>
</dbReference>
<keyword evidence="2 5" id="KW-0689">Ribosomal protein</keyword>
<dbReference type="NCBIfam" id="TIGR00059">
    <property type="entry name" value="L17"/>
    <property type="match status" value="1"/>
</dbReference>
<evidence type="ECO:0000313" key="8">
    <source>
        <dbReference type="EMBL" id="QAT16814.1"/>
    </source>
</evidence>
<dbReference type="GO" id="GO:0006412">
    <property type="term" value="P:translation"/>
    <property type="evidence" value="ECO:0007669"/>
    <property type="project" value="InterPro"/>
</dbReference>
<evidence type="ECO:0000256" key="3">
    <source>
        <dbReference type="ARBA" id="ARBA00023274"/>
    </source>
</evidence>
<dbReference type="OrthoDB" id="9809073at2"/>